<evidence type="ECO:0000256" key="10">
    <source>
        <dbReference type="ARBA" id="ARBA00022840"/>
    </source>
</evidence>
<feature type="domain" description="Carbohydrate kinase FGGY C-terminal" evidence="16">
    <location>
        <begin position="293"/>
        <end position="481"/>
    </location>
</feature>
<dbReference type="PIRSF" id="PIRSF000538">
    <property type="entry name" value="GlpK"/>
    <property type="match status" value="1"/>
</dbReference>
<organism evidence="17 18">
    <name type="scientific">Steinernema hermaphroditum</name>
    <dbReference type="NCBI Taxonomy" id="289476"/>
    <lineage>
        <taxon>Eukaryota</taxon>
        <taxon>Metazoa</taxon>
        <taxon>Ecdysozoa</taxon>
        <taxon>Nematoda</taxon>
        <taxon>Chromadorea</taxon>
        <taxon>Rhabditida</taxon>
        <taxon>Tylenchina</taxon>
        <taxon>Panagrolaimomorpha</taxon>
        <taxon>Strongyloidoidea</taxon>
        <taxon>Steinernematidae</taxon>
        <taxon>Steinernema</taxon>
    </lineage>
</organism>
<accession>A0AA39LPF6</accession>
<comment type="function">
    <text evidence="12">Skin-specific kinase that plays a key role in glycerol metabolism, catalyzing its phosphorylation to produce sn-glycerol 3-phosphate. Involved in skin-specific regulation of sterol regulatory element-binding protein (SREBP) processing and lipid biosynthesis.</text>
</comment>
<dbReference type="InterPro" id="IPR043129">
    <property type="entry name" value="ATPase_NBD"/>
</dbReference>
<dbReference type="CDD" id="cd07793">
    <property type="entry name" value="ASKHA_NBD_FGGY_GK5-like"/>
    <property type="match status" value="1"/>
</dbReference>
<keyword evidence="5" id="KW-0963">Cytoplasm</keyword>
<evidence type="ECO:0000256" key="4">
    <source>
        <dbReference type="ARBA" id="ARBA00012099"/>
    </source>
</evidence>
<evidence type="ECO:0000256" key="9">
    <source>
        <dbReference type="ARBA" id="ARBA00022798"/>
    </source>
</evidence>
<evidence type="ECO:0000256" key="14">
    <source>
        <dbReference type="SAM" id="Phobius"/>
    </source>
</evidence>
<evidence type="ECO:0000313" key="18">
    <source>
        <dbReference type="Proteomes" id="UP001175271"/>
    </source>
</evidence>
<keyword evidence="14" id="KW-0472">Membrane</keyword>
<keyword evidence="9" id="KW-0319">Glycerol metabolism</keyword>
<dbReference type="Gene3D" id="3.30.420.40">
    <property type="match status" value="2"/>
</dbReference>
<dbReference type="Proteomes" id="UP001175271">
    <property type="component" value="Unassembled WGS sequence"/>
</dbReference>
<comment type="pathway">
    <text evidence="2">Polyol metabolism; glycerol degradation via glycerol kinase pathway; sn-glycerol 3-phosphate from glycerol: step 1/1.</text>
</comment>
<evidence type="ECO:0000256" key="13">
    <source>
        <dbReference type="ARBA" id="ARBA00047192"/>
    </source>
</evidence>
<evidence type="ECO:0000259" key="15">
    <source>
        <dbReference type="Pfam" id="PF00370"/>
    </source>
</evidence>
<keyword evidence="6" id="KW-0808">Transferase</keyword>
<dbReference type="FunFam" id="3.30.420.40:FF:000102">
    <property type="entry name" value="Putative glycerol kinase 5"/>
    <property type="match status" value="1"/>
</dbReference>
<dbReference type="SMART" id="SM01378">
    <property type="entry name" value="Romo1"/>
    <property type="match status" value="1"/>
</dbReference>
<evidence type="ECO:0000256" key="2">
    <source>
        <dbReference type="ARBA" id="ARBA00005190"/>
    </source>
</evidence>
<evidence type="ECO:0000256" key="6">
    <source>
        <dbReference type="ARBA" id="ARBA00022679"/>
    </source>
</evidence>
<gene>
    <name evidence="17" type="ORF">QR680_017607</name>
</gene>
<dbReference type="FunFam" id="3.30.420.40:FF:000104">
    <property type="entry name" value="putative glycerol kinase 5"/>
    <property type="match status" value="1"/>
</dbReference>
<keyword evidence="10" id="KW-0067">ATP-binding</keyword>
<dbReference type="GO" id="GO:0005524">
    <property type="term" value="F:ATP binding"/>
    <property type="evidence" value="ECO:0007669"/>
    <property type="project" value="UniProtKB-KW"/>
</dbReference>
<evidence type="ECO:0000256" key="11">
    <source>
        <dbReference type="ARBA" id="ARBA00033026"/>
    </source>
</evidence>
<evidence type="ECO:0000256" key="7">
    <source>
        <dbReference type="ARBA" id="ARBA00022741"/>
    </source>
</evidence>
<keyword evidence="14" id="KW-1133">Transmembrane helix</keyword>
<dbReference type="PANTHER" id="PTHR10196">
    <property type="entry name" value="SUGAR KINASE"/>
    <property type="match status" value="1"/>
</dbReference>
<keyword evidence="8" id="KW-0418">Kinase</keyword>
<dbReference type="Pfam" id="PF00370">
    <property type="entry name" value="FGGY_N"/>
    <property type="match status" value="1"/>
</dbReference>
<comment type="similarity">
    <text evidence="3">Belongs to the FGGY kinase family.</text>
</comment>
<evidence type="ECO:0000256" key="8">
    <source>
        <dbReference type="ARBA" id="ARBA00022777"/>
    </source>
</evidence>
<sequence length="585" mass="63516">MSGSGYGGGSAKNGNSYVVAVDIGTSTIRACLYDSHCHLKNFSQEKVKLHYSGASEEVLRVEIDPDELWNQFLGVVNDVLVYIDKSVDTVTMGICAQRNTFITWNRLTMEPCHRMITWKDCRAKAACKEWNESFTLKALNMSGAVLHFFTRMPRFKAARMYKFINQMITHRLLVTIDENPSMKTLVDKGLLALGCIDTWLISKLTNGRIFITEPSSASSTGVYDPFQQRWGDVILKIVHFPVNVLPDLTTTAGDTIAVADNSIFGLPIHVGAMLGDQQAALFGSGCRRKGDVKISLGTGSFLDVVTGDKPHASMSGIYPLVGWSTPQNICFVAEGCSSDTSTILEWAHSLGLFDSVQETSAIAQTAPADAMVFFIPAFGGIQTPVNDDHACCAFMGLRPDTTKAVMIRAILESIAFRIYQIWTKFNEELPNTIKPSIRCCGGVSKNNFLCQTISSLLDLPVERVEEESFCAAKGAALLAGLSTGMWKMEKIDDLVTTEKIFIMPVPQGYGVVGGGQQGPSCFQKLKMGFMMGAMIGGATGVLLGGFSAFRMGLRGREMLVQVGKVAAQSGGSFGVFMTVAQGIRC</sequence>
<dbReference type="InterPro" id="IPR018450">
    <property type="entry name" value="Romo1/Mgr2"/>
</dbReference>
<dbReference type="GO" id="GO:0006641">
    <property type="term" value="P:triglyceride metabolic process"/>
    <property type="evidence" value="ECO:0007669"/>
    <property type="project" value="TreeGrafter"/>
</dbReference>
<evidence type="ECO:0000313" key="17">
    <source>
        <dbReference type="EMBL" id="KAK0404748.1"/>
    </source>
</evidence>
<keyword evidence="14" id="KW-0812">Transmembrane</keyword>
<dbReference type="GO" id="GO:0004370">
    <property type="term" value="F:glycerol kinase activity"/>
    <property type="evidence" value="ECO:0007669"/>
    <property type="project" value="UniProtKB-EC"/>
</dbReference>
<dbReference type="GO" id="GO:0006071">
    <property type="term" value="P:glycerol metabolic process"/>
    <property type="evidence" value="ECO:0007669"/>
    <property type="project" value="UniProtKB-KW"/>
</dbReference>
<proteinExistence type="inferred from homology"/>
<protein>
    <recommendedName>
        <fullName evidence="13">Glycerol kinase 5</fullName>
        <ecNumber evidence="4">2.7.1.30</ecNumber>
    </recommendedName>
    <alternativeName>
        <fullName evidence="11">ATP:glycerol 3-phosphotransferase 5</fullName>
    </alternativeName>
</protein>
<dbReference type="Pfam" id="PF02782">
    <property type="entry name" value="FGGY_C"/>
    <property type="match status" value="1"/>
</dbReference>
<evidence type="ECO:0000259" key="16">
    <source>
        <dbReference type="Pfam" id="PF02782"/>
    </source>
</evidence>
<dbReference type="EMBL" id="JAUCMV010000004">
    <property type="protein sequence ID" value="KAK0404748.1"/>
    <property type="molecule type" value="Genomic_DNA"/>
</dbReference>
<feature type="domain" description="Carbohydrate kinase FGGY N-terminal" evidence="15">
    <location>
        <begin position="17"/>
        <end position="283"/>
    </location>
</feature>
<dbReference type="AlphaFoldDB" id="A0AA39LPF6"/>
<evidence type="ECO:0000256" key="3">
    <source>
        <dbReference type="ARBA" id="ARBA00009156"/>
    </source>
</evidence>
<dbReference type="SUPFAM" id="SSF53067">
    <property type="entry name" value="Actin-like ATPase domain"/>
    <property type="match status" value="2"/>
</dbReference>
<comment type="caution">
    <text evidence="17">The sequence shown here is derived from an EMBL/GenBank/DDBJ whole genome shotgun (WGS) entry which is preliminary data.</text>
</comment>
<comment type="subcellular location">
    <subcellularLocation>
        <location evidence="1">Cytoplasm</location>
    </subcellularLocation>
</comment>
<feature type="transmembrane region" description="Helical" evidence="14">
    <location>
        <begin position="527"/>
        <end position="549"/>
    </location>
</feature>
<reference evidence="17" key="1">
    <citation type="submission" date="2023-06" db="EMBL/GenBank/DDBJ databases">
        <title>Genomic analysis of the entomopathogenic nematode Steinernema hermaphroditum.</title>
        <authorList>
            <person name="Schwarz E.M."/>
            <person name="Heppert J.K."/>
            <person name="Baniya A."/>
            <person name="Schwartz H.T."/>
            <person name="Tan C.-H."/>
            <person name="Antoshechkin I."/>
            <person name="Sternberg P.W."/>
            <person name="Goodrich-Blair H."/>
            <person name="Dillman A.R."/>
        </authorList>
    </citation>
    <scope>NUCLEOTIDE SEQUENCE</scope>
    <source>
        <strain evidence="17">PS9179</strain>
        <tissue evidence="17">Whole animal</tissue>
    </source>
</reference>
<dbReference type="InterPro" id="IPR018484">
    <property type="entry name" value="FGGY_N"/>
</dbReference>
<dbReference type="GO" id="GO:0005739">
    <property type="term" value="C:mitochondrion"/>
    <property type="evidence" value="ECO:0007669"/>
    <property type="project" value="TreeGrafter"/>
</dbReference>
<evidence type="ECO:0000256" key="1">
    <source>
        <dbReference type="ARBA" id="ARBA00004496"/>
    </source>
</evidence>
<name>A0AA39LPF6_9BILA</name>
<dbReference type="Pfam" id="PF10247">
    <property type="entry name" value="Romo1"/>
    <property type="match status" value="1"/>
</dbReference>
<dbReference type="GO" id="GO:0046167">
    <property type="term" value="P:glycerol-3-phosphate biosynthetic process"/>
    <property type="evidence" value="ECO:0007669"/>
    <property type="project" value="TreeGrafter"/>
</dbReference>
<evidence type="ECO:0000256" key="5">
    <source>
        <dbReference type="ARBA" id="ARBA00022490"/>
    </source>
</evidence>
<keyword evidence="18" id="KW-1185">Reference proteome</keyword>
<dbReference type="EC" id="2.7.1.30" evidence="4"/>
<dbReference type="PANTHER" id="PTHR10196:SF68">
    <property type="entry name" value="GLYCEROL KINASE 5-RELATED"/>
    <property type="match status" value="1"/>
</dbReference>
<dbReference type="InterPro" id="IPR018485">
    <property type="entry name" value="FGGY_C"/>
</dbReference>
<keyword evidence="7" id="KW-0547">Nucleotide-binding</keyword>
<dbReference type="InterPro" id="IPR037444">
    <property type="entry name" value="GK5"/>
</dbReference>
<evidence type="ECO:0000256" key="12">
    <source>
        <dbReference type="ARBA" id="ARBA00045165"/>
    </source>
</evidence>
<dbReference type="InterPro" id="IPR000577">
    <property type="entry name" value="Carb_kinase_FGGY"/>
</dbReference>